<feature type="compositionally biased region" description="Low complexity" evidence="1">
    <location>
        <begin position="251"/>
        <end position="306"/>
    </location>
</feature>
<proteinExistence type="predicted"/>
<feature type="region of interest" description="Disordered" evidence="1">
    <location>
        <begin position="120"/>
        <end position="142"/>
    </location>
</feature>
<accession>A0ABR2YWX3</accession>
<feature type="region of interest" description="Disordered" evidence="1">
    <location>
        <begin position="163"/>
        <end position="335"/>
    </location>
</feature>
<reference evidence="2 3" key="1">
    <citation type="journal article" date="2024" name="Nat. Commun.">
        <title>Phylogenomics reveals the evolutionary origins of lichenization in chlorophyte algae.</title>
        <authorList>
            <person name="Puginier C."/>
            <person name="Libourel C."/>
            <person name="Otte J."/>
            <person name="Skaloud P."/>
            <person name="Haon M."/>
            <person name="Grisel S."/>
            <person name="Petersen M."/>
            <person name="Berrin J.G."/>
            <person name="Delaux P.M."/>
            <person name="Dal Grande F."/>
            <person name="Keller J."/>
        </authorList>
    </citation>
    <scope>NUCLEOTIDE SEQUENCE [LARGE SCALE GENOMIC DNA]</scope>
    <source>
        <strain evidence="2 3">SAG 216-7</strain>
    </source>
</reference>
<protein>
    <submittedName>
        <fullName evidence="2">Uncharacterized protein</fullName>
    </submittedName>
</protein>
<feature type="compositionally biased region" description="Low complexity" evidence="1">
    <location>
        <begin position="189"/>
        <end position="200"/>
    </location>
</feature>
<feature type="region of interest" description="Disordered" evidence="1">
    <location>
        <begin position="359"/>
        <end position="436"/>
    </location>
</feature>
<organism evidence="2 3">
    <name type="scientific">Coccomyxa subellipsoidea</name>
    <dbReference type="NCBI Taxonomy" id="248742"/>
    <lineage>
        <taxon>Eukaryota</taxon>
        <taxon>Viridiplantae</taxon>
        <taxon>Chlorophyta</taxon>
        <taxon>core chlorophytes</taxon>
        <taxon>Trebouxiophyceae</taxon>
        <taxon>Trebouxiophyceae incertae sedis</taxon>
        <taxon>Coccomyxaceae</taxon>
        <taxon>Coccomyxa</taxon>
    </lineage>
</organism>
<evidence type="ECO:0000256" key="1">
    <source>
        <dbReference type="SAM" id="MobiDB-lite"/>
    </source>
</evidence>
<comment type="caution">
    <text evidence="2">The sequence shown here is derived from an EMBL/GenBank/DDBJ whole genome shotgun (WGS) entry which is preliminary data.</text>
</comment>
<keyword evidence="3" id="KW-1185">Reference proteome</keyword>
<name>A0ABR2YWX3_9CHLO</name>
<evidence type="ECO:0000313" key="2">
    <source>
        <dbReference type="EMBL" id="KAK9915829.1"/>
    </source>
</evidence>
<dbReference type="EMBL" id="JALJOT010000004">
    <property type="protein sequence ID" value="KAK9915829.1"/>
    <property type="molecule type" value="Genomic_DNA"/>
</dbReference>
<sequence>MEPSADNEEPVLELEDIPSLGKHNDTKCKAHAFRSLPSPSLGTSEKPDPPATTLCPAAKTSITGSVQEIENKKDAALLSNDRAASEAPRNAGKTAHGLTHVGGSSVDYSLTDLLQPLECRSRKTQNAEADESQKQPRHAIMKNQPKLDFSKAWTFKPVLKPLSSQQARGEIASKENGKLPSAAHASMVRGAGASSSRQGGITFQLKAANPPRRPYLSRDALRSLLPHLPKMPASKPKASTTTAQAGKGSRSTSSSASDSDLSICSSSTSGSSTSSADSITSSSSSNSSGSSTSSDSSSSSESSSSSDSDDSSEDSSSDSLDDKIPSPPKQLMRAAGKTFSALPAFVTAPELKQWVSENAVNQEHAGAQNIPRHGQQFSQIAQEQEHLDGDSRAEADNEALGTAALSRIPPQPNTSPQTADNHAVSKKAASQSGAVPSLATSHWMIGEAASPVVEKVCRKEQDKPGSGLPPGDKHHSAQGHGMQFSDSQQKEQQLEASTQHSNHAAVREENGCSSQEQEDYFFMQSDSFKNLEEGVQWVLEELVKMKLLYPNSISEECMSALAALRKPDQLEQVVSILDDGLTRQKLSVSGNDFLWSKMHNQPMPPYYLLAPKHARRLLFWGEFRQACTLTGRQILA</sequence>
<gene>
    <name evidence="2" type="ORF">WJX75_004656</name>
</gene>
<feature type="compositionally biased region" description="Basic and acidic residues" evidence="1">
    <location>
        <begin position="383"/>
        <end position="395"/>
    </location>
</feature>
<feature type="compositionally biased region" description="Acidic residues" evidence="1">
    <location>
        <begin position="307"/>
        <end position="316"/>
    </location>
</feature>
<feature type="region of interest" description="Disordered" evidence="1">
    <location>
        <begin position="80"/>
        <end position="105"/>
    </location>
</feature>
<evidence type="ECO:0000313" key="3">
    <source>
        <dbReference type="Proteomes" id="UP001491310"/>
    </source>
</evidence>
<dbReference type="Proteomes" id="UP001491310">
    <property type="component" value="Unassembled WGS sequence"/>
</dbReference>
<feature type="region of interest" description="Disordered" evidence="1">
    <location>
        <begin position="458"/>
        <end position="510"/>
    </location>
</feature>
<feature type="compositionally biased region" description="Acidic residues" evidence="1">
    <location>
        <begin position="1"/>
        <end position="16"/>
    </location>
</feature>
<feature type="region of interest" description="Disordered" evidence="1">
    <location>
        <begin position="1"/>
        <end position="59"/>
    </location>
</feature>